<dbReference type="PANTHER" id="PTHR10724">
    <property type="entry name" value="30S RIBOSOMAL PROTEIN S1"/>
    <property type="match status" value="1"/>
</dbReference>
<proteinExistence type="predicted"/>
<dbReference type="STRING" id="318479.A0A0N4UPZ3"/>
<dbReference type="OrthoDB" id="995477at2759"/>
<dbReference type="EMBL" id="UYYG01000153">
    <property type="protein sequence ID" value="VDN53609.1"/>
    <property type="molecule type" value="Genomic_DNA"/>
</dbReference>
<protein>
    <submittedName>
        <fullName evidence="5">S1 motif domain-containing protein</fullName>
    </submittedName>
</protein>
<organism evidence="3 5">
    <name type="scientific">Dracunculus medinensis</name>
    <name type="common">Guinea worm</name>
    <dbReference type="NCBI Taxonomy" id="318479"/>
    <lineage>
        <taxon>Eukaryota</taxon>
        <taxon>Metazoa</taxon>
        <taxon>Ecdysozoa</taxon>
        <taxon>Nematoda</taxon>
        <taxon>Chromadorea</taxon>
        <taxon>Rhabditida</taxon>
        <taxon>Spirurina</taxon>
        <taxon>Dracunculoidea</taxon>
        <taxon>Dracunculidae</taxon>
        <taxon>Dracunculus</taxon>
    </lineage>
</organism>
<dbReference type="SUPFAM" id="SSF47781">
    <property type="entry name" value="RuvA domain 2-like"/>
    <property type="match status" value="2"/>
</dbReference>
<dbReference type="InterPro" id="IPR012340">
    <property type="entry name" value="NA-bd_OB-fold"/>
</dbReference>
<dbReference type="Proteomes" id="UP000038040">
    <property type="component" value="Unplaced"/>
</dbReference>
<feature type="domain" description="S1 motif" evidence="1">
    <location>
        <begin position="750"/>
        <end position="780"/>
    </location>
</feature>
<evidence type="ECO:0000259" key="1">
    <source>
        <dbReference type="PROSITE" id="PS50126"/>
    </source>
</evidence>
<dbReference type="AlphaFoldDB" id="A0A0N4UPZ3"/>
<dbReference type="InterPro" id="IPR032639">
    <property type="entry name" value="Tex_YqgF"/>
</dbReference>
<dbReference type="SUPFAM" id="SSF50249">
    <property type="entry name" value="Nucleic acid-binding proteins"/>
    <property type="match status" value="1"/>
</dbReference>
<sequence>MSVSWTIDEFLEAELRIPSNIARNLRNLFESGYEVPFIARYRSHLIGKASTDDLRHAIEAYDNAKALKTKAEKMMKQIDARVKNVVEKESIKRALSMTMDSNELDILFEPFKKIKNGTLANRAMQLGIDVICQQMLRSEEVNLFTFVDSSKEDLNTIEKVEYQTINLLSHYIHRMDITQKFFKDVYVFLLYNGKLYFFCLHNIFLKIWHHFKLSSTESLDPLINCLFFGLWAFFYCRVFRSANFHLPGVRIAVKSWVRKKAKALKPSDADFHLIEHFKAYISYDKDVRFVKDFQIMALERASSKGIIQWKVDVDSKIIQQHPCLDMHCHFAHREIFHRALEDSTNRFLIPSIERNLRRRLCDRAERSAIDCFAKNLRELLITEPLRGSDVLAIDPGFTHGCKCALVDKIGALLIFFQTISSLVNCNDLSGLIDTGVFHLNGAKSEMDKYAQSVVKSLTSKSASSQTIIAIGNGKGSRIVQIGIAHMIKSNMFLPKVVRFCVVSECGASVYSASELAAEELRSIDINLRSAVSLARRIIDPISEYVKIAPKHLGIGSYQHSINEKRLDQMLDIVVRECVSNIGVDINAASLQILQKVSGLNKTTAANIIKYRQKNGKFFSREALKDITGIGPKVYEQCAGFLFIYFDAEDNEPPQKRRKFEKEKEYNPLDATRVHPESYSIAKRLLIEAGIDTSYIGSSLLSEKLLAIEDFVKKQPPEWINTWELLAKPVLVQNPPKLLSDVKQMDSLQIGEVVEGIVKNHAQFGLFVDIGVGFDALVHYSTFPPLIPSVILSLKGFFA</sequence>
<dbReference type="Pfam" id="PF00575">
    <property type="entry name" value="S1"/>
    <property type="match status" value="1"/>
</dbReference>
<evidence type="ECO:0000313" key="4">
    <source>
        <dbReference type="Proteomes" id="UP000274756"/>
    </source>
</evidence>
<accession>A0A0N4UPZ3</accession>
<dbReference type="GO" id="GO:0003735">
    <property type="term" value="F:structural constituent of ribosome"/>
    <property type="evidence" value="ECO:0007669"/>
    <property type="project" value="TreeGrafter"/>
</dbReference>
<evidence type="ECO:0000313" key="2">
    <source>
        <dbReference type="EMBL" id="VDN53609.1"/>
    </source>
</evidence>
<dbReference type="SUPFAM" id="SSF53098">
    <property type="entry name" value="Ribonuclease H-like"/>
    <property type="match status" value="1"/>
</dbReference>
<dbReference type="Pfam" id="PF16921">
    <property type="entry name" value="Tex_YqgF"/>
    <property type="match status" value="1"/>
</dbReference>
<dbReference type="Pfam" id="PF17674">
    <property type="entry name" value="HHH_9"/>
    <property type="match status" value="1"/>
</dbReference>
<dbReference type="InterPro" id="IPR050437">
    <property type="entry name" value="Ribos_protein_bS1-like"/>
</dbReference>
<dbReference type="SMART" id="SM00732">
    <property type="entry name" value="YqgFc"/>
    <property type="match status" value="1"/>
</dbReference>
<dbReference type="InterPro" id="IPR012337">
    <property type="entry name" value="RNaseH-like_sf"/>
</dbReference>
<dbReference type="PROSITE" id="PS50126">
    <property type="entry name" value="S1"/>
    <property type="match status" value="1"/>
</dbReference>
<reference evidence="5" key="1">
    <citation type="submission" date="2017-02" db="UniProtKB">
        <authorList>
            <consortium name="WormBaseParasite"/>
        </authorList>
    </citation>
    <scope>IDENTIFICATION</scope>
</reference>
<dbReference type="InterPro" id="IPR003029">
    <property type="entry name" value="S1_domain"/>
</dbReference>
<dbReference type="InterPro" id="IPR018974">
    <property type="entry name" value="Tex-like_N"/>
</dbReference>
<dbReference type="InterPro" id="IPR023319">
    <property type="entry name" value="Tex-like_HTH_dom_sf"/>
</dbReference>
<dbReference type="Proteomes" id="UP000274756">
    <property type="component" value="Unassembled WGS sequence"/>
</dbReference>
<dbReference type="SUPFAM" id="SSF158832">
    <property type="entry name" value="Tex N-terminal region-like"/>
    <property type="match status" value="2"/>
</dbReference>
<evidence type="ECO:0000313" key="5">
    <source>
        <dbReference type="WBParaSite" id="DME_0001005501-mRNA-1"/>
    </source>
</evidence>
<dbReference type="InterPro" id="IPR041692">
    <property type="entry name" value="HHH_9"/>
</dbReference>
<dbReference type="Gene3D" id="2.40.50.140">
    <property type="entry name" value="Nucleic acid-binding proteins"/>
    <property type="match status" value="1"/>
</dbReference>
<dbReference type="Gene3D" id="1.10.150.310">
    <property type="entry name" value="Tex RuvX-like domain-like"/>
    <property type="match status" value="1"/>
</dbReference>
<gene>
    <name evidence="2" type="ORF">DME_LOCUS3582</name>
</gene>
<keyword evidence="4" id="KW-1185">Reference proteome</keyword>
<dbReference type="InterPro" id="IPR006641">
    <property type="entry name" value="YqgF/RNaseH-like_dom"/>
</dbReference>
<dbReference type="Pfam" id="PF12836">
    <property type="entry name" value="HHH_3"/>
    <property type="match status" value="1"/>
</dbReference>
<dbReference type="WBParaSite" id="DME_0001005501-mRNA-1">
    <property type="protein sequence ID" value="DME_0001005501-mRNA-1"/>
    <property type="gene ID" value="DME_0001005501"/>
</dbReference>
<dbReference type="Gene3D" id="1.10.10.650">
    <property type="entry name" value="RuvA domain 2-like"/>
    <property type="match status" value="1"/>
</dbReference>
<dbReference type="InterPro" id="IPR010994">
    <property type="entry name" value="RuvA_2-like"/>
</dbReference>
<dbReference type="GO" id="GO:0003729">
    <property type="term" value="F:mRNA binding"/>
    <property type="evidence" value="ECO:0007669"/>
    <property type="project" value="TreeGrafter"/>
</dbReference>
<dbReference type="InterPro" id="IPR023323">
    <property type="entry name" value="Tex-like_dom_sf"/>
</dbReference>
<reference evidence="2 4" key="2">
    <citation type="submission" date="2018-11" db="EMBL/GenBank/DDBJ databases">
        <authorList>
            <consortium name="Pathogen Informatics"/>
        </authorList>
    </citation>
    <scope>NUCLEOTIDE SEQUENCE [LARGE SCALE GENOMIC DNA]</scope>
</reference>
<evidence type="ECO:0000313" key="3">
    <source>
        <dbReference type="Proteomes" id="UP000038040"/>
    </source>
</evidence>
<name>A0A0N4UPZ3_DRAME</name>
<dbReference type="Gene3D" id="1.10.3500.10">
    <property type="entry name" value="Tex N-terminal region-like"/>
    <property type="match status" value="2"/>
</dbReference>
<dbReference type="PANTHER" id="PTHR10724:SF10">
    <property type="entry name" value="S1 RNA-BINDING DOMAIN-CONTAINING PROTEIN 1"/>
    <property type="match status" value="1"/>
</dbReference>
<dbReference type="Pfam" id="PF09371">
    <property type="entry name" value="Tex_N"/>
    <property type="match status" value="1"/>
</dbReference>
<dbReference type="GO" id="GO:0006139">
    <property type="term" value="P:nucleobase-containing compound metabolic process"/>
    <property type="evidence" value="ECO:0007669"/>
    <property type="project" value="InterPro"/>
</dbReference>
<dbReference type="GO" id="GO:0006412">
    <property type="term" value="P:translation"/>
    <property type="evidence" value="ECO:0007669"/>
    <property type="project" value="TreeGrafter"/>
</dbReference>